<gene>
    <name evidence="3" type="ORF">A2975_02995</name>
</gene>
<evidence type="ECO:0000256" key="1">
    <source>
        <dbReference type="SAM" id="MobiDB-lite"/>
    </source>
</evidence>
<dbReference type="EMBL" id="MGHL01000011">
    <property type="protein sequence ID" value="OGM69496.1"/>
    <property type="molecule type" value="Genomic_DNA"/>
</dbReference>
<evidence type="ECO:0000259" key="2">
    <source>
        <dbReference type="Pfam" id="PF24875"/>
    </source>
</evidence>
<feature type="region of interest" description="Disordered" evidence="1">
    <location>
        <begin position="135"/>
        <end position="173"/>
    </location>
</feature>
<name>A0A1F8BZI9_9BACT</name>
<dbReference type="AlphaFoldDB" id="A0A1F8BZI9"/>
<dbReference type="Pfam" id="PF24875">
    <property type="entry name" value="DUF7736"/>
    <property type="match status" value="1"/>
</dbReference>
<evidence type="ECO:0000313" key="4">
    <source>
        <dbReference type="Proteomes" id="UP000178429"/>
    </source>
</evidence>
<dbReference type="Proteomes" id="UP000178429">
    <property type="component" value="Unassembled WGS sequence"/>
</dbReference>
<comment type="caution">
    <text evidence="3">The sequence shown here is derived from an EMBL/GenBank/DDBJ whole genome shotgun (WGS) entry which is preliminary data.</text>
</comment>
<feature type="compositionally biased region" description="Acidic residues" evidence="1">
    <location>
        <begin position="154"/>
        <end position="164"/>
    </location>
</feature>
<feature type="domain" description="DUF7736" evidence="2">
    <location>
        <begin position="18"/>
        <end position="78"/>
    </location>
</feature>
<evidence type="ECO:0000313" key="3">
    <source>
        <dbReference type="EMBL" id="OGM69496.1"/>
    </source>
</evidence>
<sequence>MSEKRDFESKETPNGREFHLGNILSITTGRLVSPRHIDGVYDILDYMTGGDSLYTHQLGRAADECKPYLLMEMPWLEEIDTSGVNGDNWESWLQKQVDKYGERHEVRPIHFEDHEIIDPVDELKQMGVDESKIITIETSEEEPLSPFGDIDWKVDEEDLDEGSESDNSGFSLN</sequence>
<proteinExistence type="predicted"/>
<protein>
    <recommendedName>
        <fullName evidence="2">DUF7736 domain-containing protein</fullName>
    </recommendedName>
</protein>
<organism evidence="3 4">
    <name type="scientific">Candidatus Woesebacteria bacterium RIFCSPLOWO2_01_FULL_44_14</name>
    <dbReference type="NCBI Taxonomy" id="1802525"/>
    <lineage>
        <taxon>Bacteria</taxon>
        <taxon>Candidatus Woeseibacteriota</taxon>
    </lineage>
</organism>
<accession>A0A1F8BZI9</accession>
<dbReference type="InterPro" id="IPR056638">
    <property type="entry name" value="DUF7736"/>
</dbReference>
<reference evidence="3 4" key="1">
    <citation type="journal article" date="2016" name="Nat. Commun.">
        <title>Thousands of microbial genomes shed light on interconnected biogeochemical processes in an aquifer system.</title>
        <authorList>
            <person name="Anantharaman K."/>
            <person name="Brown C.T."/>
            <person name="Hug L.A."/>
            <person name="Sharon I."/>
            <person name="Castelle C.J."/>
            <person name="Probst A.J."/>
            <person name="Thomas B.C."/>
            <person name="Singh A."/>
            <person name="Wilkins M.J."/>
            <person name="Karaoz U."/>
            <person name="Brodie E.L."/>
            <person name="Williams K.H."/>
            <person name="Hubbard S.S."/>
            <person name="Banfield J.F."/>
        </authorList>
    </citation>
    <scope>NUCLEOTIDE SEQUENCE [LARGE SCALE GENOMIC DNA]</scope>
</reference>